<feature type="domain" description="Flagellar basal body rod protein N-terminal" evidence="8">
    <location>
        <begin position="5"/>
        <end position="35"/>
    </location>
</feature>
<dbReference type="SUPFAM" id="SSF64518">
    <property type="entry name" value="Phase 1 flagellin"/>
    <property type="match status" value="2"/>
</dbReference>
<reference evidence="11" key="1">
    <citation type="submission" date="2023-02" db="EMBL/GenBank/DDBJ databases">
        <title>Tahibacter soli sp. nov. isolated from soil.</title>
        <authorList>
            <person name="Baek J.H."/>
            <person name="Lee J.K."/>
            <person name="Choi D.G."/>
            <person name="Jeon C.O."/>
        </authorList>
    </citation>
    <scope>NUCLEOTIDE SEQUENCE</scope>
    <source>
        <strain evidence="11">BL</strain>
    </source>
</reference>
<dbReference type="InterPro" id="IPR001444">
    <property type="entry name" value="Flag_bb_rod_N"/>
</dbReference>
<name>A0A9X4BHH3_9GAMM</name>
<keyword evidence="6" id="KW-0975">Bacterial flagellum</keyword>
<keyword evidence="11" id="KW-0966">Cell projection</keyword>
<evidence type="ECO:0000313" key="11">
    <source>
        <dbReference type="EMBL" id="MDC8012851.1"/>
    </source>
</evidence>
<accession>A0A9X4BHH3</accession>
<proteinExistence type="inferred from homology"/>
<dbReference type="PANTHER" id="PTHR30033">
    <property type="entry name" value="FLAGELLAR HOOK-ASSOCIATED PROTEIN 1"/>
    <property type="match status" value="1"/>
</dbReference>
<evidence type="ECO:0000256" key="3">
    <source>
        <dbReference type="ARBA" id="ARBA00009677"/>
    </source>
</evidence>
<dbReference type="EMBL" id="JAOVZO020000014">
    <property type="protein sequence ID" value="MDC8012851.1"/>
    <property type="molecule type" value="Genomic_DNA"/>
</dbReference>
<dbReference type="GO" id="GO:0005576">
    <property type="term" value="C:extracellular region"/>
    <property type="evidence" value="ECO:0007669"/>
    <property type="project" value="UniProtKB-SubCell"/>
</dbReference>
<dbReference type="Pfam" id="PF06429">
    <property type="entry name" value="Flg_bbr_C"/>
    <property type="match status" value="1"/>
</dbReference>
<keyword evidence="12" id="KW-1185">Reference proteome</keyword>
<dbReference type="Proteomes" id="UP001139971">
    <property type="component" value="Unassembled WGS sequence"/>
</dbReference>
<evidence type="ECO:0000256" key="6">
    <source>
        <dbReference type="ARBA" id="ARBA00023143"/>
    </source>
</evidence>
<evidence type="ECO:0000259" key="8">
    <source>
        <dbReference type="Pfam" id="PF00460"/>
    </source>
</evidence>
<dbReference type="AlphaFoldDB" id="A0A9X4BHH3"/>
<organism evidence="11 12">
    <name type="scientific">Tahibacter soli</name>
    <dbReference type="NCBI Taxonomy" id="2983605"/>
    <lineage>
        <taxon>Bacteria</taxon>
        <taxon>Pseudomonadati</taxon>
        <taxon>Pseudomonadota</taxon>
        <taxon>Gammaproteobacteria</taxon>
        <taxon>Lysobacterales</taxon>
        <taxon>Rhodanobacteraceae</taxon>
        <taxon>Tahibacter</taxon>
    </lineage>
</organism>
<feature type="domain" description="Flagellar basal-body/hook protein C-terminal" evidence="9">
    <location>
        <begin position="587"/>
        <end position="623"/>
    </location>
</feature>
<dbReference type="PANTHER" id="PTHR30033:SF1">
    <property type="entry name" value="FLAGELLAR HOOK-ASSOCIATED PROTEIN 1"/>
    <property type="match status" value="1"/>
</dbReference>
<comment type="subcellular location">
    <subcellularLocation>
        <location evidence="1">Bacterial flagellum</location>
    </subcellularLocation>
    <subcellularLocation>
        <location evidence="2">Secreted</location>
    </subcellularLocation>
</comment>
<gene>
    <name evidence="11" type="primary">flgK</name>
    <name evidence="11" type="ORF">OD750_009870</name>
</gene>
<dbReference type="Pfam" id="PF00460">
    <property type="entry name" value="Flg_bb_rod"/>
    <property type="match status" value="1"/>
</dbReference>
<dbReference type="Pfam" id="PF22638">
    <property type="entry name" value="FlgK_D1"/>
    <property type="match status" value="1"/>
</dbReference>
<keyword evidence="5" id="KW-0964">Secreted</keyword>
<evidence type="ECO:0000256" key="4">
    <source>
        <dbReference type="ARBA" id="ARBA00016244"/>
    </source>
</evidence>
<feature type="region of interest" description="Disordered" evidence="7">
    <location>
        <begin position="443"/>
        <end position="464"/>
    </location>
</feature>
<evidence type="ECO:0000256" key="7">
    <source>
        <dbReference type="SAM" id="MobiDB-lite"/>
    </source>
</evidence>
<dbReference type="GO" id="GO:0009424">
    <property type="term" value="C:bacterial-type flagellum hook"/>
    <property type="evidence" value="ECO:0007669"/>
    <property type="project" value="InterPro"/>
</dbReference>
<evidence type="ECO:0000259" key="9">
    <source>
        <dbReference type="Pfam" id="PF06429"/>
    </source>
</evidence>
<dbReference type="PRINTS" id="PR01005">
    <property type="entry name" value="FLGHOOKAP1"/>
</dbReference>
<dbReference type="GO" id="GO:0044780">
    <property type="term" value="P:bacterial-type flagellum assembly"/>
    <property type="evidence" value="ECO:0007669"/>
    <property type="project" value="InterPro"/>
</dbReference>
<protein>
    <recommendedName>
        <fullName evidence="4">Flagellar hook-associated protein 1</fullName>
    </recommendedName>
</protein>
<dbReference type="InterPro" id="IPR002371">
    <property type="entry name" value="FlgK"/>
</dbReference>
<dbReference type="InterPro" id="IPR010930">
    <property type="entry name" value="Flg_bb/hook_C_dom"/>
</dbReference>
<evidence type="ECO:0000256" key="5">
    <source>
        <dbReference type="ARBA" id="ARBA00022525"/>
    </source>
</evidence>
<sequence length="628" mass="63762">MPDILSTGSSALLAFQRALSTISHNVANANTPGYTRQRVELAARPGQHYGFGFVGGGVQAQSVRRVIDDLAASRTLASAGELGRLSQLAASAQRLDAAFTSSATGIAAPLSNFFDAAQSVSANPSSPAARQGLIANAQALATRFRSLDTQAQSLDRENEQRLAAGVEDVNRLSAQIAQMNDAIARQTGAANGNPPNDLLDRRDELVRTLAGKIGVTTAMQDDGSLNVTTQGGQALVAGRQSQRLSLVADAYQPTRSHVMLAGDSAPLPDAMLGGELGGLMAFRRDVIDPARQQLGRLAAGLAQTFNAQHRLGVDQYGQPGSDFFTGVAPSVLAASTNAGSGAVAASIADPAALDGADIVMAFDGSAWRARDAGTGATLAMTGSGTAADPFRVGGLALTTSGGAVAGDTFLVRPTASAASQIGVATTDPARIAAASALRASAATGNTGSGVAGSVTIADPSDPRLRDPVTVAFTGPNTYSINGSGSYTYTPGSPIAANGWRFDLSGTPAAGDSFAVGPNDPRSGDNGNARALAGLGEAGLFGQGMQSLTQATAQLTSTIGSAARQADLALDAQQAIDTQIADERAAVSGVNLDEEAANLVRYQQAYQAAAQVISIANENFQTLLGAVHR</sequence>
<comment type="similarity">
    <text evidence="3">Belongs to the flagella basal body rod proteins family.</text>
</comment>
<evidence type="ECO:0000256" key="2">
    <source>
        <dbReference type="ARBA" id="ARBA00004613"/>
    </source>
</evidence>
<evidence type="ECO:0000259" key="10">
    <source>
        <dbReference type="Pfam" id="PF22638"/>
    </source>
</evidence>
<dbReference type="NCBIfam" id="TIGR02492">
    <property type="entry name" value="flgK_ends"/>
    <property type="match status" value="1"/>
</dbReference>
<evidence type="ECO:0000256" key="1">
    <source>
        <dbReference type="ARBA" id="ARBA00004365"/>
    </source>
</evidence>
<feature type="domain" description="Flagellar hook-associated protein FlgK helical" evidence="10">
    <location>
        <begin position="93"/>
        <end position="324"/>
    </location>
</feature>
<dbReference type="RefSeq" id="WP_263545269.1">
    <property type="nucleotide sequence ID" value="NZ_JAOVZO020000014.1"/>
</dbReference>
<comment type="caution">
    <text evidence="11">The sequence shown here is derived from an EMBL/GenBank/DDBJ whole genome shotgun (WGS) entry which is preliminary data.</text>
</comment>
<dbReference type="GO" id="GO:0005198">
    <property type="term" value="F:structural molecule activity"/>
    <property type="evidence" value="ECO:0007669"/>
    <property type="project" value="InterPro"/>
</dbReference>
<keyword evidence="11" id="KW-0969">Cilium</keyword>
<keyword evidence="11" id="KW-0282">Flagellum</keyword>
<evidence type="ECO:0000313" key="12">
    <source>
        <dbReference type="Proteomes" id="UP001139971"/>
    </source>
</evidence>
<dbReference type="InterPro" id="IPR053927">
    <property type="entry name" value="FlgK_helical"/>
</dbReference>